<protein>
    <submittedName>
        <fullName evidence="2">Uncharacterized protein</fullName>
    </submittedName>
</protein>
<organism evidence="2 3">
    <name type="scientific">Ixodes scapularis</name>
    <name type="common">Black-legged tick</name>
    <name type="synonym">Deer tick</name>
    <dbReference type="NCBI Taxonomy" id="6945"/>
    <lineage>
        <taxon>Eukaryota</taxon>
        <taxon>Metazoa</taxon>
        <taxon>Ecdysozoa</taxon>
        <taxon>Arthropoda</taxon>
        <taxon>Chelicerata</taxon>
        <taxon>Arachnida</taxon>
        <taxon>Acari</taxon>
        <taxon>Parasitiformes</taxon>
        <taxon>Ixodida</taxon>
        <taxon>Ixodoidea</taxon>
        <taxon>Ixodidae</taxon>
        <taxon>Ixodinae</taxon>
        <taxon>Ixodes</taxon>
    </lineage>
</organism>
<evidence type="ECO:0000313" key="3">
    <source>
        <dbReference type="Proteomes" id="UP000001555"/>
    </source>
</evidence>
<feature type="compositionally biased region" description="Basic and acidic residues" evidence="1">
    <location>
        <begin position="1"/>
        <end position="11"/>
    </location>
</feature>
<name>A0A1S4L1E4_IXOSC</name>
<reference evidence="2" key="2">
    <citation type="submission" date="2020-05" db="UniProtKB">
        <authorList>
            <consortium name="EnsemblMetazoa"/>
        </authorList>
    </citation>
    <scope>IDENTIFICATION</scope>
    <source>
        <strain evidence="2">wikel</strain>
    </source>
</reference>
<dbReference type="Proteomes" id="UP000001555">
    <property type="component" value="Unassembled WGS sequence"/>
</dbReference>
<proteinExistence type="predicted"/>
<reference evidence="3" key="1">
    <citation type="submission" date="2008-03" db="EMBL/GenBank/DDBJ databases">
        <title>Annotation of Ixodes scapularis.</title>
        <authorList>
            <consortium name="Ixodes scapularis Genome Project Consortium"/>
            <person name="Caler E."/>
            <person name="Hannick L.I."/>
            <person name="Bidwell S."/>
            <person name="Joardar V."/>
            <person name="Thiagarajan M."/>
            <person name="Amedeo P."/>
            <person name="Galinsky K.J."/>
            <person name="Schobel S."/>
            <person name="Inman J."/>
            <person name="Hostetler J."/>
            <person name="Miller J."/>
            <person name="Hammond M."/>
            <person name="Megy K."/>
            <person name="Lawson D."/>
            <person name="Kodira C."/>
            <person name="Sutton G."/>
            <person name="Meyer J."/>
            <person name="Hill C.A."/>
            <person name="Birren B."/>
            <person name="Nene V."/>
            <person name="Collins F."/>
            <person name="Alarcon-Chaidez F."/>
            <person name="Wikel S."/>
            <person name="Strausberg R."/>
        </authorList>
    </citation>
    <scope>NUCLEOTIDE SEQUENCE [LARGE SCALE GENOMIC DNA]</scope>
    <source>
        <strain evidence="3">Wikel</strain>
    </source>
</reference>
<dbReference type="EnsemblMetazoa" id="ISCW007379-RA">
    <property type="protein sequence ID" value="ISCW007379-PA"/>
    <property type="gene ID" value="ISCW007379"/>
</dbReference>
<keyword evidence="3" id="KW-1185">Reference proteome</keyword>
<sequence length="107" mass="11423">RARLPAEHARAPDGCVVVRAGAPEPGSAQRPASERRPRQSELTRRLSARAVGARRDHPATSPKLLVRRPLNPPVPRTLSRADCTTLGVKGPCEPRTAKGGRGATEPL</sequence>
<feature type="compositionally biased region" description="Basic and acidic residues" evidence="1">
    <location>
        <begin position="32"/>
        <end position="44"/>
    </location>
</feature>
<dbReference type="VEuPathDB" id="VectorBase:ISCI007379"/>
<evidence type="ECO:0000313" key="2">
    <source>
        <dbReference type="EnsemblMetazoa" id="ISCW007379-PA"/>
    </source>
</evidence>
<dbReference type="VEuPathDB" id="VectorBase:ISCW007379"/>
<dbReference type="AlphaFoldDB" id="A0A1S4L1E4"/>
<dbReference type="InParanoid" id="A0A1S4L1E4"/>
<evidence type="ECO:0000256" key="1">
    <source>
        <dbReference type="SAM" id="MobiDB-lite"/>
    </source>
</evidence>
<dbReference type="EMBL" id="ABJB011018426">
    <property type="status" value="NOT_ANNOTATED_CDS"/>
    <property type="molecule type" value="Genomic_DNA"/>
</dbReference>
<feature type="region of interest" description="Disordered" evidence="1">
    <location>
        <begin position="1"/>
        <end position="107"/>
    </location>
</feature>
<accession>A0A1S4L1E4</accession>